<keyword evidence="2" id="KW-1133">Transmembrane helix</keyword>
<feature type="region of interest" description="Disordered" evidence="1">
    <location>
        <begin position="1"/>
        <end position="36"/>
    </location>
</feature>
<gene>
    <name evidence="3" type="ORF">ASEP1449_LOCUS16681</name>
</gene>
<feature type="transmembrane region" description="Helical" evidence="2">
    <location>
        <begin position="156"/>
        <end position="177"/>
    </location>
</feature>
<keyword evidence="2" id="KW-0812">Transmembrane</keyword>
<keyword evidence="2" id="KW-0472">Membrane</keyword>
<evidence type="ECO:0000313" key="3">
    <source>
        <dbReference type="EMBL" id="CAD9824847.1"/>
    </source>
</evidence>
<feature type="compositionally biased region" description="Polar residues" evidence="1">
    <location>
        <begin position="1"/>
        <end position="11"/>
    </location>
</feature>
<dbReference type="EMBL" id="HBHQ01024755">
    <property type="protein sequence ID" value="CAD9824847.1"/>
    <property type="molecule type" value="Transcribed_RNA"/>
</dbReference>
<organism evidence="3">
    <name type="scientific">Attheya septentrionalis</name>
    <dbReference type="NCBI Taxonomy" id="420275"/>
    <lineage>
        <taxon>Eukaryota</taxon>
        <taxon>Sar</taxon>
        <taxon>Stramenopiles</taxon>
        <taxon>Ochrophyta</taxon>
        <taxon>Bacillariophyta</taxon>
        <taxon>Coscinodiscophyceae</taxon>
        <taxon>Chaetocerotophycidae</taxon>
        <taxon>Chaetocerotales</taxon>
        <taxon>Attheyaceae</taxon>
        <taxon>Attheya</taxon>
    </lineage>
</organism>
<evidence type="ECO:0000256" key="1">
    <source>
        <dbReference type="SAM" id="MobiDB-lite"/>
    </source>
</evidence>
<proteinExistence type="predicted"/>
<dbReference type="AlphaFoldDB" id="A0A7S2UMZ8"/>
<protein>
    <submittedName>
        <fullName evidence="3">Uncharacterized protein</fullName>
    </submittedName>
</protein>
<accession>A0A7S2UMZ8</accession>
<name>A0A7S2UMZ8_9STRA</name>
<reference evidence="3" key="1">
    <citation type="submission" date="2021-01" db="EMBL/GenBank/DDBJ databases">
        <authorList>
            <person name="Corre E."/>
            <person name="Pelletier E."/>
            <person name="Niang G."/>
            <person name="Scheremetjew M."/>
            <person name="Finn R."/>
            <person name="Kale V."/>
            <person name="Holt S."/>
            <person name="Cochrane G."/>
            <person name="Meng A."/>
            <person name="Brown T."/>
            <person name="Cohen L."/>
        </authorList>
    </citation>
    <scope>NUCLEOTIDE SEQUENCE</scope>
    <source>
        <strain evidence="3">CCMP2084</strain>
    </source>
</reference>
<evidence type="ECO:0000256" key="2">
    <source>
        <dbReference type="SAM" id="Phobius"/>
    </source>
</evidence>
<sequence length="475" mass="52899">MPPPSLNSASRTRVAMKKKRSPRKAEEGVAKPKVSIQPKFEPSVDIMDISSMVLRKENEDVPMDAPSLNEEPATLPEIPQAEPPRGFFDVVSSMVGVGVGVGLPLRASQDSSYAFISQNDAGDEDYEPHTHVAPPPSRTVLTQISDRIGEANKETAILVFGLYMCILLSTTVGYHGYFAPSWLMGLTIHQSNYWSRAETDNGPLKIVFLMGIDGLGHDAWSLLTKYSPKRIQEPTEELLNLNSWFYEFNEAEGWADGMWSVSCSQTHDRDSNVYMDELTEFLIQAKETYSDGGTKVFPLNGWQGDADAESKMTYPDGNAEQDENCRLLQFPNIDSLYAACDAAGVDCAHVVLLYRNFDEHMGVRDIVTLTGMINTIHGQIIDHPERLAACWDFDGGLFGALSLAPVLGYSTRSFASHYKKIYHRLTAETTASVLFDEDEVVSDPAQLKVYRDSLEQAMHRLARSCLAEDDFNEWD</sequence>